<dbReference type="PANTHER" id="PTHR43531">
    <property type="entry name" value="PROTEIN ICFG"/>
    <property type="match status" value="1"/>
</dbReference>
<dbReference type="SMART" id="SM00304">
    <property type="entry name" value="HAMP"/>
    <property type="match status" value="1"/>
</dbReference>
<evidence type="ECO:0000259" key="4">
    <source>
        <dbReference type="PROSITE" id="PS50111"/>
    </source>
</evidence>
<dbReference type="Pfam" id="PF00015">
    <property type="entry name" value="MCPsignal"/>
    <property type="match status" value="1"/>
</dbReference>
<organism evidence="6 7">
    <name type="scientific">Rhodoferax saidenbachensis</name>
    <dbReference type="NCBI Taxonomy" id="1484693"/>
    <lineage>
        <taxon>Bacteria</taxon>
        <taxon>Pseudomonadati</taxon>
        <taxon>Pseudomonadota</taxon>
        <taxon>Betaproteobacteria</taxon>
        <taxon>Burkholderiales</taxon>
        <taxon>Comamonadaceae</taxon>
        <taxon>Rhodoferax</taxon>
    </lineage>
</organism>
<dbReference type="CDD" id="cd11386">
    <property type="entry name" value="MCP_signal"/>
    <property type="match status" value="1"/>
</dbReference>
<dbReference type="SUPFAM" id="SSF58104">
    <property type="entry name" value="Methyl-accepting chemotaxis protein (MCP) signaling domain"/>
    <property type="match status" value="1"/>
</dbReference>
<dbReference type="PROSITE" id="PS50111">
    <property type="entry name" value="CHEMOTAXIS_TRANSDUC_2"/>
    <property type="match status" value="1"/>
</dbReference>
<dbReference type="InterPro" id="IPR004090">
    <property type="entry name" value="Chemotax_Me-accpt_rcpt"/>
</dbReference>
<feature type="domain" description="HAMP" evidence="5">
    <location>
        <begin position="225"/>
        <end position="277"/>
    </location>
</feature>
<dbReference type="SMART" id="SM00283">
    <property type="entry name" value="MA"/>
    <property type="match status" value="1"/>
</dbReference>
<reference evidence="6 7" key="1">
    <citation type="submission" date="2023-07" db="EMBL/GenBank/DDBJ databases">
        <title>Sorghum-associated microbial communities from plants grown in Nebraska, USA.</title>
        <authorList>
            <person name="Schachtman D."/>
        </authorList>
    </citation>
    <scope>NUCLEOTIDE SEQUENCE [LARGE SCALE GENOMIC DNA]</scope>
    <source>
        <strain evidence="6 7">BE308</strain>
    </source>
</reference>
<gene>
    <name evidence="6" type="ORF">J2X15_001804</name>
</gene>
<keyword evidence="2" id="KW-0807">Transducer</keyword>
<dbReference type="PRINTS" id="PR00260">
    <property type="entry name" value="CHEMTRNSDUCR"/>
</dbReference>
<dbReference type="Proteomes" id="UP001268089">
    <property type="component" value="Unassembled WGS sequence"/>
</dbReference>
<comment type="similarity">
    <text evidence="1">Belongs to the methyl-accepting chemotaxis (MCP) protein family.</text>
</comment>
<dbReference type="InterPro" id="IPR004089">
    <property type="entry name" value="MCPsignal_dom"/>
</dbReference>
<evidence type="ECO:0000256" key="3">
    <source>
        <dbReference type="SAM" id="Phobius"/>
    </source>
</evidence>
<name>A0ABU1ZNK3_9BURK</name>
<proteinExistence type="inferred from homology"/>
<evidence type="ECO:0000256" key="2">
    <source>
        <dbReference type="PROSITE-ProRule" id="PRU00284"/>
    </source>
</evidence>
<comment type="caution">
    <text evidence="6">The sequence shown here is derived from an EMBL/GenBank/DDBJ whole genome shotgun (WGS) entry which is preliminary data.</text>
</comment>
<keyword evidence="3" id="KW-1133">Transmembrane helix</keyword>
<keyword evidence="7" id="KW-1185">Reference proteome</keyword>
<dbReference type="InterPro" id="IPR003660">
    <property type="entry name" value="HAMP_dom"/>
</dbReference>
<evidence type="ECO:0000259" key="5">
    <source>
        <dbReference type="PROSITE" id="PS50885"/>
    </source>
</evidence>
<dbReference type="PROSITE" id="PS50885">
    <property type="entry name" value="HAMP"/>
    <property type="match status" value="1"/>
</dbReference>
<dbReference type="PANTHER" id="PTHR43531:SF7">
    <property type="entry name" value="AEROTAXIS RECEPTOR"/>
    <property type="match status" value="1"/>
</dbReference>
<evidence type="ECO:0000256" key="1">
    <source>
        <dbReference type="ARBA" id="ARBA00029447"/>
    </source>
</evidence>
<feature type="transmembrane region" description="Helical" evidence="3">
    <location>
        <begin position="203"/>
        <end position="224"/>
    </location>
</feature>
<dbReference type="InterPro" id="IPR051310">
    <property type="entry name" value="MCP_chemotaxis"/>
</dbReference>
<dbReference type="Gene3D" id="1.10.287.950">
    <property type="entry name" value="Methyl-accepting chemotaxis protein"/>
    <property type="match status" value="1"/>
</dbReference>
<dbReference type="Pfam" id="PF00672">
    <property type="entry name" value="HAMP"/>
    <property type="match status" value="1"/>
</dbReference>
<accession>A0ABU1ZNK3</accession>
<protein>
    <submittedName>
        <fullName evidence="6">Methyl-accepting chemotaxis protein</fullName>
    </submittedName>
</protein>
<feature type="domain" description="Methyl-accepting transducer" evidence="4">
    <location>
        <begin position="282"/>
        <end position="511"/>
    </location>
</feature>
<sequence length="544" mass="57725">MTIALHKEVPMAWLVHWRIRSRLFLLLAFSVGALALVGTFAAFTITREAQRATDFIDAEFEAVQTLGDVRTALGSARRFEKDIFLTMGDEQETEQFTAQWTAEVARTREAIARTQALAQPADAVALADMLQALDRYAAGFKSILGQMARGELNDPWAGNRAMAPHKAQIQQAEAALQTLTASISARAAQRRDALEATGAQAPWLVGVATLLVAALATALVLAIVRSILRPIAQLQTTADAWGQGDLRAPLQVHGHDELGAVQRDLGRMHTALAGLVTQVRAGVDVVSSNTDEIAMANTELSERTEKAAVSLQRTAVAVGQLSDAVRHTAESAQQAVHSAVAAHQVAERGGAVVAQVVQTMQDINGASRKIADIIQVIDGIAFQTNILALNAAVEAARAGDQGRGFAVVASEVRGLAGRSAEAAREIKAIIGRSVEAVEQGTVLVASAGRTMQDIVRSVGQVSLTIETIRSAAQAQHTGIGQLRITLDQIDQATQQNAAMVEESAAGALSLAQETQHLRTAVQVFQLDDGPGLMPNRPLALMNYA</sequence>
<evidence type="ECO:0000313" key="6">
    <source>
        <dbReference type="EMBL" id="MDR7306521.1"/>
    </source>
</evidence>
<dbReference type="CDD" id="cd06225">
    <property type="entry name" value="HAMP"/>
    <property type="match status" value="1"/>
</dbReference>
<evidence type="ECO:0000313" key="7">
    <source>
        <dbReference type="Proteomes" id="UP001268089"/>
    </source>
</evidence>
<dbReference type="EMBL" id="JAVDXO010000003">
    <property type="protein sequence ID" value="MDR7306521.1"/>
    <property type="molecule type" value="Genomic_DNA"/>
</dbReference>
<keyword evidence="3" id="KW-0812">Transmembrane</keyword>
<keyword evidence="3" id="KW-0472">Membrane</keyword>